<name>A0A9P4KGD5_9PLEO</name>
<feature type="region of interest" description="Disordered" evidence="5">
    <location>
        <begin position="526"/>
        <end position="558"/>
    </location>
</feature>
<feature type="transmembrane region" description="Helical" evidence="6">
    <location>
        <begin position="149"/>
        <end position="168"/>
    </location>
</feature>
<sequence length="558" mass="60049">MGEEKQEEVIEVDNDPSHLQSWKLAIVMTSLCLGVVLYGLDMNIIGVAIPKITTEFHSLDDIAWYGSAYLLTITAFQPFFGNMYKYFDAKIVYLVSIVLFEVGSIVCATSKKSAVLIFGRAFLGFGAAGLLQGALAIVSFIVLLEKVPVFQGIVAGAAAISACAGPVIGGALTDHVSWRWCFWINVPISVIVFTVVFMFVTISPDANRENQSLLLKEKLKHLDGIGTVIFLGSIVSLLLVLQWGGQTITWSSGTSIGLFVCFGICGILFVALQWRLGECATIPPRVIKIRSIYMGALVLFTLGISSIVYAYYLPIFFQSVQGVSATAAGIRMISFVLPSIVAIGATGGAVSRFGFYVPYMVVGIIISSIGSGLLIRLNINTSTVEWAALIVVNRLGIGMAQQLPYTGVQAVLEPKDTATGNAIMVFSWQLGGAIAVSVGQNLLINRLQHTVPSHTSFVSPKQVIDVGAGGLSQFAHNAGVLRKLREAYAEAISPIWKLALVTTCLSILPTVGMQWLNIKRIAEERRQRDKVEKGAKGGVSDKVDLDVEVDDSESGTKP</sequence>
<dbReference type="Pfam" id="PF07690">
    <property type="entry name" value="MFS_1"/>
    <property type="match status" value="1"/>
</dbReference>
<dbReference type="SUPFAM" id="SSF103473">
    <property type="entry name" value="MFS general substrate transporter"/>
    <property type="match status" value="1"/>
</dbReference>
<dbReference type="InterPro" id="IPR011701">
    <property type="entry name" value="MFS"/>
</dbReference>
<reference evidence="9" key="1">
    <citation type="journal article" date="2020" name="Stud. Mycol.">
        <title>101 Dothideomycetes genomes: A test case for predicting lifestyles and emergence of pathogens.</title>
        <authorList>
            <person name="Haridas S."/>
            <person name="Albert R."/>
            <person name="Binder M."/>
            <person name="Bloem J."/>
            <person name="LaButti K."/>
            <person name="Salamov A."/>
            <person name="Andreopoulos B."/>
            <person name="Baker S."/>
            <person name="Barry K."/>
            <person name="Bills G."/>
            <person name="Bluhm B."/>
            <person name="Cannon C."/>
            <person name="Castanera R."/>
            <person name="Culley D."/>
            <person name="Daum C."/>
            <person name="Ezra D."/>
            <person name="Gonzalez J."/>
            <person name="Henrissat B."/>
            <person name="Kuo A."/>
            <person name="Liang C."/>
            <person name="Lipzen A."/>
            <person name="Lutzoni F."/>
            <person name="Magnuson J."/>
            <person name="Mondo S."/>
            <person name="Nolan M."/>
            <person name="Ohm R."/>
            <person name="Pangilinan J."/>
            <person name="Park H.-J."/>
            <person name="Ramirez L."/>
            <person name="Alfaro M."/>
            <person name="Sun H."/>
            <person name="Tritt A."/>
            <person name="Yoshinaga Y."/>
            <person name="Zwiers L.-H."/>
            <person name="Turgeon B."/>
            <person name="Goodwin S."/>
            <person name="Spatafora J."/>
            <person name="Crous P."/>
            <person name="Grigoriev I."/>
        </authorList>
    </citation>
    <scope>NUCLEOTIDE SEQUENCE [LARGE SCALE GENOMIC DNA]</scope>
    <source>
        <strain evidence="9">CBS 304.66</strain>
    </source>
</reference>
<feature type="transmembrane region" description="Helical" evidence="6">
    <location>
        <begin position="356"/>
        <end position="375"/>
    </location>
</feature>
<feature type="compositionally biased region" description="Acidic residues" evidence="5">
    <location>
        <begin position="546"/>
        <end position="558"/>
    </location>
</feature>
<keyword evidence="2 6" id="KW-0812">Transmembrane</keyword>
<feature type="transmembrane region" description="Helical" evidence="6">
    <location>
        <begin position="292"/>
        <end position="317"/>
    </location>
</feature>
<feature type="domain" description="Major facilitator superfamily (MFS) profile" evidence="7">
    <location>
        <begin position="27"/>
        <end position="485"/>
    </location>
</feature>
<dbReference type="PROSITE" id="PS50850">
    <property type="entry name" value="MFS"/>
    <property type="match status" value="1"/>
</dbReference>
<feature type="transmembrane region" description="Helical" evidence="6">
    <location>
        <begin position="121"/>
        <end position="143"/>
    </location>
</feature>
<dbReference type="PANTHER" id="PTHR23501:SF199">
    <property type="entry name" value="MFS EFFLUX TRANSPORTER INPD-RELATED"/>
    <property type="match status" value="1"/>
</dbReference>
<dbReference type="Gene3D" id="1.20.1250.20">
    <property type="entry name" value="MFS general substrate transporter like domains"/>
    <property type="match status" value="2"/>
</dbReference>
<evidence type="ECO:0000256" key="3">
    <source>
        <dbReference type="ARBA" id="ARBA00022989"/>
    </source>
</evidence>
<feature type="transmembrane region" description="Helical" evidence="6">
    <location>
        <begin position="62"/>
        <end position="79"/>
    </location>
</feature>
<evidence type="ECO:0000313" key="8">
    <source>
        <dbReference type="EMBL" id="KAF2267497.1"/>
    </source>
</evidence>
<dbReference type="EMBL" id="ML986591">
    <property type="protein sequence ID" value="KAF2267497.1"/>
    <property type="molecule type" value="Genomic_DNA"/>
</dbReference>
<evidence type="ECO:0000259" key="7">
    <source>
        <dbReference type="PROSITE" id="PS50850"/>
    </source>
</evidence>
<evidence type="ECO:0000256" key="2">
    <source>
        <dbReference type="ARBA" id="ARBA00022692"/>
    </source>
</evidence>
<keyword evidence="4 6" id="KW-0472">Membrane</keyword>
<feature type="transmembrane region" description="Helical" evidence="6">
    <location>
        <begin position="24"/>
        <end position="50"/>
    </location>
</feature>
<evidence type="ECO:0000256" key="5">
    <source>
        <dbReference type="SAM" id="MobiDB-lite"/>
    </source>
</evidence>
<keyword evidence="3 6" id="KW-1133">Transmembrane helix</keyword>
<evidence type="ECO:0000313" key="9">
    <source>
        <dbReference type="Proteomes" id="UP000800093"/>
    </source>
</evidence>
<dbReference type="AlphaFoldDB" id="A0A9P4KGD5"/>
<evidence type="ECO:0000256" key="6">
    <source>
        <dbReference type="SAM" id="Phobius"/>
    </source>
</evidence>
<feature type="transmembrane region" description="Helical" evidence="6">
    <location>
        <begin position="222"/>
        <end position="241"/>
    </location>
</feature>
<comment type="caution">
    <text evidence="8">The sequence shown here is derived from an EMBL/GenBank/DDBJ whole genome shotgun (WGS) entry which is preliminary data.</text>
</comment>
<protein>
    <submittedName>
        <fullName evidence="8">MFS general substrate transporter</fullName>
    </submittedName>
</protein>
<dbReference type="OrthoDB" id="10021397at2759"/>
<dbReference type="Proteomes" id="UP000800093">
    <property type="component" value="Unassembled WGS sequence"/>
</dbReference>
<dbReference type="PANTHER" id="PTHR23501">
    <property type="entry name" value="MAJOR FACILITATOR SUPERFAMILY"/>
    <property type="match status" value="1"/>
</dbReference>
<organism evidence="8 9">
    <name type="scientific">Lojkania enalia</name>
    <dbReference type="NCBI Taxonomy" id="147567"/>
    <lineage>
        <taxon>Eukaryota</taxon>
        <taxon>Fungi</taxon>
        <taxon>Dikarya</taxon>
        <taxon>Ascomycota</taxon>
        <taxon>Pezizomycotina</taxon>
        <taxon>Dothideomycetes</taxon>
        <taxon>Pleosporomycetidae</taxon>
        <taxon>Pleosporales</taxon>
        <taxon>Pleosporales incertae sedis</taxon>
        <taxon>Lojkania</taxon>
    </lineage>
</organism>
<dbReference type="InterPro" id="IPR036259">
    <property type="entry name" value="MFS_trans_sf"/>
</dbReference>
<feature type="compositionally biased region" description="Basic and acidic residues" evidence="5">
    <location>
        <begin position="526"/>
        <end position="545"/>
    </location>
</feature>
<comment type="subcellular location">
    <subcellularLocation>
        <location evidence="1">Membrane</location>
        <topology evidence="1">Multi-pass membrane protein</topology>
    </subcellularLocation>
</comment>
<feature type="transmembrane region" description="Helical" evidence="6">
    <location>
        <begin position="91"/>
        <end position="109"/>
    </location>
</feature>
<dbReference type="InterPro" id="IPR020846">
    <property type="entry name" value="MFS_dom"/>
</dbReference>
<feature type="transmembrane region" description="Helical" evidence="6">
    <location>
        <begin position="180"/>
        <end position="202"/>
    </location>
</feature>
<feature type="transmembrane region" description="Helical" evidence="6">
    <location>
        <begin position="329"/>
        <end position="350"/>
    </location>
</feature>
<keyword evidence="9" id="KW-1185">Reference proteome</keyword>
<dbReference type="GO" id="GO:0005886">
    <property type="term" value="C:plasma membrane"/>
    <property type="evidence" value="ECO:0007669"/>
    <property type="project" value="TreeGrafter"/>
</dbReference>
<proteinExistence type="predicted"/>
<dbReference type="CDD" id="cd17502">
    <property type="entry name" value="MFS_Azr1_MDR_like"/>
    <property type="match status" value="1"/>
</dbReference>
<evidence type="ECO:0000256" key="1">
    <source>
        <dbReference type="ARBA" id="ARBA00004141"/>
    </source>
</evidence>
<accession>A0A9P4KGD5</accession>
<evidence type="ECO:0000256" key="4">
    <source>
        <dbReference type="ARBA" id="ARBA00023136"/>
    </source>
</evidence>
<dbReference type="GO" id="GO:0022857">
    <property type="term" value="F:transmembrane transporter activity"/>
    <property type="evidence" value="ECO:0007669"/>
    <property type="project" value="InterPro"/>
</dbReference>
<feature type="transmembrane region" description="Helical" evidence="6">
    <location>
        <begin position="253"/>
        <end position="272"/>
    </location>
</feature>
<gene>
    <name evidence="8" type="ORF">CC78DRAFT_530876</name>
</gene>